<feature type="transmembrane region" description="Helical" evidence="1">
    <location>
        <begin position="25"/>
        <end position="42"/>
    </location>
</feature>
<dbReference type="EMBL" id="LXQA010124690">
    <property type="protein sequence ID" value="MCI21408.1"/>
    <property type="molecule type" value="Genomic_DNA"/>
</dbReference>
<dbReference type="Proteomes" id="UP000265520">
    <property type="component" value="Unassembled WGS sequence"/>
</dbReference>
<keyword evidence="1" id="KW-0812">Transmembrane</keyword>
<keyword evidence="3" id="KW-1185">Reference proteome</keyword>
<evidence type="ECO:0000256" key="1">
    <source>
        <dbReference type="SAM" id="Phobius"/>
    </source>
</evidence>
<protein>
    <submittedName>
        <fullName evidence="2">Uncharacterized protein</fullName>
    </submittedName>
</protein>
<dbReference type="AlphaFoldDB" id="A0A392QBA0"/>
<reference evidence="2 3" key="1">
    <citation type="journal article" date="2018" name="Front. Plant Sci.">
        <title>Red Clover (Trifolium pratense) and Zigzag Clover (T. medium) - A Picture of Genomic Similarities and Differences.</title>
        <authorList>
            <person name="Dluhosova J."/>
            <person name="Istvanek J."/>
            <person name="Nedelnik J."/>
            <person name="Repkova J."/>
        </authorList>
    </citation>
    <scope>NUCLEOTIDE SEQUENCE [LARGE SCALE GENOMIC DNA]</scope>
    <source>
        <strain evidence="3">cv. 10/8</strain>
        <tissue evidence="2">Leaf</tissue>
    </source>
</reference>
<evidence type="ECO:0000313" key="3">
    <source>
        <dbReference type="Proteomes" id="UP000265520"/>
    </source>
</evidence>
<keyword evidence="1" id="KW-1133">Transmembrane helix</keyword>
<organism evidence="2 3">
    <name type="scientific">Trifolium medium</name>
    <dbReference type="NCBI Taxonomy" id="97028"/>
    <lineage>
        <taxon>Eukaryota</taxon>
        <taxon>Viridiplantae</taxon>
        <taxon>Streptophyta</taxon>
        <taxon>Embryophyta</taxon>
        <taxon>Tracheophyta</taxon>
        <taxon>Spermatophyta</taxon>
        <taxon>Magnoliopsida</taxon>
        <taxon>eudicotyledons</taxon>
        <taxon>Gunneridae</taxon>
        <taxon>Pentapetalae</taxon>
        <taxon>rosids</taxon>
        <taxon>fabids</taxon>
        <taxon>Fabales</taxon>
        <taxon>Fabaceae</taxon>
        <taxon>Papilionoideae</taxon>
        <taxon>50 kb inversion clade</taxon>
        <taxon>NPAAA clade</taxon>
        <taxon>Hologalegina</taxon>
        <taxon>IRL clade</taxon>
        <taxon>Trifolieae</taxon>
        <taxon>Trifolium</taxon>
    </lineage>
</organism>
<proteinExistence type="predicted"/>
<accession>A0A392QBA0</accession>
<sequence length="43" mass="4758">FWILLAIVVFLAIQGYNYGGLGAGLLLPVLSCWINILFLHLLV</sequence>
<feature type="non-terminal residue" evidence="2">
    <location>
        <position position="1"/>
    </location>
</feature>
<evidence type="ECO:0000313" key="2">
    <source>
        <dbReference type="EMBL" id="MCI21408.1"/>
    </source>
</evidence>
<name>A0A392QBA0_9FABA</name>
<comment type="caution">
    <text evidence="2">The sequence shown here is derived from an EMBL/GenBank/DDBJ whole genome shotgun (WGS) entry which is preliminary data.</text>
</comment>
<keyword evidence="1" id="KW-0472">Membrane</keyword>